<keyword evidence="2" id="KW-1185">Reference proteome</keyword>
<dbReference type="EMBL" id="PDLH01000007">
    <property type="protein sequence ID" value="PHG99490.1"/>
    <property type="molecule type" value="Genomic_DNA"/>
</dbReference>
<accession>A0ABX4K5V7</accession>
<organism evidence="1 2">
    <name type="scientific">Clostridium sporogenes</name>
    <dbReference type="NCBI Taxonomy" id="1509"/>
    <lineage>
        <taxon>Bacteria</taxon>
        <taxon>Bacillati</taxon>
        <taxon>Bacillota</taxon>
        <taxon>Clostridia</taxon>
        <taxon>Eubacteriales</taxon>
        <taxon>Clostridiaceae</taxon>
        <taxon>Clostridium</taxon>
    </lineage>
</organism>
<gene>
    <name evidence="1" type="ORF">CRX47_06355</name>
</gene>
<comment type="caution">
    <text evidence="1">The sequence shown here is derived from an EMBL/GenBank/DDBJ whole genome shotgun (WGS) entry which is preliminary data.</text>
</comment>
<evidence type="ECO:0000313" key="1">
    <source>
        <dbReference type="EMBL" id="PHG99490.1"/>
    </source>
</evidence>
<proteinExistence type="predicted"/>
<reference evidence="1 2" key="1">
    <citation type="submission" date="2017-09" db="EMBL/GenBank/DDBJ databases">
        <title>FDA dAtabase for Regulatory Grade micrObial Sequences (FDA-ARGOS): Supporting development and validation of Infectious Disease Dx tests.</title>
        <authorList>
            <person name="Kerrigan L."/>
            <person name="Long C."/>
            <person name="Tallon L.J."/>
            <person name="Sadzewicz L."/>
            <person name="Ott S."/>
            <person name="Zhao X."/>
            <person name="Nagaraj S."/>
            <person name="Vavikolanu K."/>
            <person name="Aluvathingal J."/>
            <person name="Nadendla S."/>
            <person name="Sichtig H."/>
        </authorList>
    </citation>
    <scope>NUCLEOTIDE SEQUENCE [LARGE SCALE GENOMIC DNA]</scope>
    <source>
        <strain evidence="1 2">FDAARGOS_423</strain>
    </source>
</reference>
<dbReference type="Proteomes" id="UP000223854">
    <property type="component" value="Unassembled WGS sequence"/>
</dbReference>
<protein>
    <submittedName>
        <fullName evidence="1">Uncharacterized protein</fullName>
    </submittedName>
</protein>
<evidence type="ECO:0000313" key="2">
    <source>
        <dbReference type="Proteomes" id="UP000223854"/>
    </source>
</evidence>
<name>A0ABX4K5V7_CLOSG</name>
<sequence>MINGLFSTKNKKVTKTFKKVLNIYYFICIIIKQTGNEFSGKTDSYKNEIGLNPDINKIIIF</sequence>